<reference evidence="2 4" key="2">
    <citation type="submission" date="2016-01" db="EMBL/GenBank/DDBJ databases">
        <title>The new phylogeny of the genus Mycobacterium.</title>
        <authorList>
            <person name="Tarcisio F."/>
            <person name="Conor M."/>
            <person name="Antonella G."/>
            <person name="Elisabetta G."/>
            <person name="Giulia F.S."/>
            <person name="Sara T."/>
            <person name="Anna F."/>
            <person name="Clotilde B."/>
            <person name="Roberto B."/>
            <person name="Veronica D.S."/>
            <person name="Fabio R."/>
            <person name="Monica P."/>
            <person name="Olivier J."/>
            <person name="Enrico T."/>
            <person name="Nicola S."/>
        </authorList>
    </citation>
    <scope>NUCLEOTIDE SEQUENCE [LARGE SCALE GENOMIC DNA]</scope>
    <source>
        <strain evidence="2 4">CCUG 50187</strain>
    </source>
</reference>
<dbReference type="PATRIC" id="fig|451644.5.peg.917"/>
<dbReference type="Proteomes" id="UP000037594">
    <property type="component" value="Unassembled WGS sequence"/>
</dbReference>
<dbReference type="GeneID" id="44297915"/>
<gene>
    <name evidence="1" type="ORF">ACT17_04545</name>
    <name evidence="2" type="ORF">AWB98_20815</name>
</gene>
<dbReference type="AlphaFoldDB" id="A0A0J8UGE9"/>
<evidence type="ECO:0000313" key="2">
    <source>
        <dbReference type="EMBL" id="ORV24676.1"/>
    </source>
</evidence>
<dbReference type="RefSeq" id="WP_043368718.1">
    <property type="nucleotide sequence ID" value="NZ_AGSZ01000307.1"/>
</dbReference>
<proteinExistence type="predicted"/>
<dbReference type="EMBL" id="LQOP01000020">
    <property type="protein sequence ID" value="ORV24676.1"/>
    <property type="molecule type" value="Genomic_DNA"/>
</dbReference>
<keyword evidence="4" id="KW-1185">Reference proteome</keyword>
<evidence type="ECO:0000313" key="3">
    <source>
        <dbReference type="Proteomes" id="UP000037594"/>
    </source>
</evidence>
<organism evidence="1 3">
    <name type="scientific">Mycolicibacterium conceptionense</name>
    <dbReference type="NCBI Taxonomy" id="451644"/>
    <lineage>
        <taxon>Bacteria</taxon>
        <taxon>Bacillati</taxon>
        <taxon>Actinomycetota</taxon>
        <taxon>Actinomycetes</taxon>
        <taxon>Mycobacteriales</taxon>
        <taxon>Mycobacteriaceae</taxon>
        <taxon>Mycolicibacterium</taxon>
    </lineage>
</organism>
<evidence type="ECO:0000313" key="1">
    <source>
        <dbReference type="EMBL" id="KMV19987.1"/>
    </source>
</evidence>
<dbReference type="OrthoDB" id="4964680at2"/>
<accession>A0A0J8UGE9</accession>
<protein>
    <submittedName>
        <fullName evidence="1">Uncharacterized protein</fullName>
    </submittedName>
</protein>
<sequence length="384" mass="40760">MSPAASCAGAVPGRSQIENWDIDHLETSATRWRASVCEFEELFAQHRQNVNAPGGTEWEGTAKDAALDRVTADTAVVGRHGEIVRSAADLADTSIGDLRAAQRAAITAIIEAEADGFRVGEDLSVTDTRRIDIATMADRYTAAAEHAENIHWNASQLLATDTLIGQRLISKAAELNGTRFDGEGTIQAASFGAGFKQSPFDDLLTKEQALAAWEKLQADIASYNSRCAVHLVGPLPPPQYAACQQELAFLQGQEAALRARLADFGIHPGEGPFGTAAGGDLTSIANQIGAEVAAIPSGTGVSQTQTLAERVTALHLNQADAARVTDIASRRAFGETLGVVKLPDGSNIVLPTALWMRKAMRINPDGSVTVFEGDLTQFTPYLGR</sequence>
<dbReference type="EMBL" id="LFOD01000002">
    <property type="protein sequence ID" value="KMV19987.1"/>
    <property type="molecule type" value="Genomic_DNA"/>
</dbReference>
<comment type="caution">
    <text evidence="1">The sequence shown here is derived from an EMBL/GenBank/DDBJ whole genome shotgun (WGS) entry which is preliminary data.</text>
</comment>
<reference evidence="1 3" key="1">
    <citation type="submission" date="2015-06" db="EMBL/GenBank/DDBJ databases">
        <title>Genome sequence of Mycobacterium conceptionense strain MLE.</title>
        <authorList>
            <person name="Greninger A.L."/>
            <person name="Cunningham G."/>
            <person name="Chiu C.Y."/>
            <person name="Miller S."/>
        </authorList>
    </citation>
    <scope>NUCLEOTIDE SEQUENCE [LARGE SCALE GENOMIC DNA]</scope>
    <source>
        <strain evidence="1 3">MLE</strain>
    </source>
</reference>
<evidence type="ECO:0000313" key="4">
    <source>
        <dbReference type="Proteomes" id="UP000193811"/>
    </source>
</evidence>
<dbReference type="Proteomes" id="UP000193811">
    <property type="component" value="Unassembled WGS sequence"/>
</dbReference>
<name>A0A0J8UGE9_9MYCO</name>